<protein>
    <recommendedName>
        <fullName evidence="4">ARM repeat superfamily protein</fullName>
    </recommendedName>
</protein>
<reference evidence="2 3" key="1">
    <citation type="submission" date="2024-01" db="EMBL/GenBank/DDBJ databases">
        <authorList>
            <person name="Waweru B."/>
        </authorList>
    </citation>
    <scope>NUCLEOTIDE SEQUENCE [LARGE SCALE GENOMIC DNA]</scope>
</reference>
<keyword evidence="3" id="KW-1185">Reference proteome</keyword>
<dbReference type="EMBL" id="CAWUPB010001160">
    <property type="protein sequence ID" value="CAK7340539.1"/>
    <property type="molecule type" value="Genomic_DNA"/>
</dbReference>
<feature type="region of interest" description="Disordered" evidence="1">
    <location>
        <begin position="540"/>
        <end position="559"/>
    </location>
</feature>
<evidence type="ECO:0008006" key="4">
    <source>
        <dbReference type="Google" id="ProtNLM"/>
    </source>
</evidence>
<evidence type="ECO:0000313" key="3">
    <source>
        <dbReference type="Proteomes" id="UP001314170"/>
    </source>
</evidence>
<organism evidence="2 3">
    <name type="scientific">Dovyalis caffra</name>
    <dbReference type="NCBI Taxonomy" id="77055"/>
    <lineage>
        <taxon>Eukaryota</taxon>
        <taxon>Viridiplantae</taxon>
        <taxon>Streptophyta</taxon>
        <taxon>Embryophyta</taxon>
        <taxon>Tracheophyta</taxon>
        <taxon>Spermatophyta</taxon>
        <taxon>Magnoliopsida</taxon>
        <taxon>eudicotyledons</taxon>
        <taxon>Gunneridae</taxon>
        <taxon>Pentapetalae</taxon>
        <taxon>rosids</taxon>
        <taxon>fabids</taxon>
        <taxon>Malpighiales</taxon>
        <taxon>Salicaceae</taxon>
        <taxon>Flacourtieae</taxon>
        <taxon>Dovyalis</taxon>
    </lineage>
</organism>
<dbReference type="Proteomes" id="UP001314170">
    <property type="component" value="Unassembled WGS sequence"/>
</dbReference>
<dbReference type="PANTHER" id="PTHR46087">
    <property type="entry name" value="PUTATIVE, EXPRESSED-RELATED"/>
    <property type="match status" value="1"/>
</dbReference>
<evidence type="ECO:0000313" key="2">
    <source>
        <dbReference type="EMBL" id="CAK7340539.1"/>
    </source>
</evidence>
<dbReference type="InterPro" id="IPR049152">
    <property type="entry name" value="EFR3-like_ARM"/>
</dbReference>
<feature type="compositionally biased region" description="Basic and acidic residues" evidence="1">
    <location>
        <begin position="1104"/>
        <end position="1113"/>
    </location>
</feature>
<sequence>MCVCCPALRSRSRQPVKRYKKLLAEIFPKSLDGHPNERKIVKLCEYAAKNPFRIPKIAKYLEERCYKELRSGHVKFINIVTEAYNKLLCMCKDQMACFAISLLNVVSELLDKSKQDPLLILGCQTLTRFIYSQADGTYSHNIEKFVHKVCNLARENGNGNHKRRLRASSLQCLSAMVWFMAEFSYIFAAFDEIVHVTLDNYEPDEEDDVREEAHHNWLDVVRSEGRVADMGSSCMAIRPRPEKKDPSLLTREEIETPRVWAQICIQRMVELAKESTTMRQVLDPMLVYFDSGHHWVPRQGLAMIVLSDMSYLLDSAGHHQLVLAAVIRHLDHKNVAHDPQVKAYVIEVAAALARQIRSGAVLTEIGYVSDLWRHLRKSLQAAVESVGEQESNLNISLQHSIEDCLLEIAKGIRDVRPLFDIMAIALEKLPSSSGVFTRATIGSLMILAHTISLSSLSCHSQQVFPEVLLVQLLKAMLHPDVEVRVGAHQIFSALLIPSSDHPLREAASQRPGYTCEPKGWHSDEASASISSLLEKLRREKDGAKMEKHGNDAHDGYKERDVVEEDWKQGRPRKNSPNFYKISSIIDRTANTTNLSHAEPHIMKLSEDQIAQLLSAFWIQANLPDNTPSNIEAIAHSFVLTLISSRLKNPNDNLVVRFFQLPLSLRNLSLDLNNGMLPPACQRSILVLSTGMLMFAAKTYQIPELNDLLKSLLPYDVDPYMGISDDLQVHVKPQADVREYGSVADNQLAASLLFELQSKICESDKVLMDILIRTLSTTTELEVDELARQLLEPFTPDDAFMFGPQSILDDHNQMVSHSKESLSFDEDIATNSLVDDDGISEASVADLSRFIPKIPSSPSISHVISIGQLLESALEVAGQVAGTSVSTSPLPYDTMAKHCENLGTGTRKKLSNWLTYENHYIRANEKHLPAFAANGCLAPWKRKLDLIGRGNKKVQHGDIEEPSGDSCSHVVNVRDEYTCKGSFNEDDNEGCLTIVHSVTNKKRIRHHWEPSLIVKILGRKIGHHFGDKQEEDLLNLLVHGCWCKKRVNPTIQDTKNAKSGDINFVLGRHGKVKNGKYISHFKSSPSWRVVGDLSNSRARTQLGQDAHDPNKDISRQNPCGIKPAIKSKTYQA</sequence>
<dbReference type="SUPFAM" id="SSF48371">
    <property type="entry name" value="ARM repeat"/>
    <property type="match status" value="1"/>
</dbReference>
<comment type="caution">
    <text evidence="2">The sequence shown here is derived from an EMBL/GenBank/DDBJ whole genome shotgun (WGS) entry which is preliminary data.</text>
</comment>
<gene>
    <name evidence="2" type="ORF">DCAF_LOCUS15622</name>
</gene>
<dbReference type="InterPro" id="IPR055296">
    <property type="entry name" value="SRL2-like"/>
</dbReference>
<accession>A0AAV1RYZ6</accession>
<proteinExistence type="predicted"/>
<dbReference type="InterPro" id="IPR016024">
    <property type="entry name" value="ARM-type_fold"/>
</dbReference>
<dbReference type="PANTHER" id="PTHR46087:SF11">
    <property type="entry name" value="PROTEIN SEMI-ROLLED LEAF 2"/>
    <property type="match status" value="1"/>
</dbReference>
<dbReference type="Pfam" id="PF21052">
    <property type="entry name" value="EFR3_ARM"/>
    <property type="match status" value="1"/>
</dbReference>
<feature type="region of interest" description="Disordered" evidence="1">
    <location>
        <begin position="1100"/>
        <end position="1131"/>
    </location>
</feature>
<dbReference type="AlphaFoldDB" id="A0AAV1RYZ6"/>
<evidence type="ECO:0000256" key="1">
    <source>
        <dbReference type="SAM" id="MobiDB-lite"/>
    </source>
</evidence>
<name>A0AAV1RYZ6_9ROSI</name>